<name>R0KR41_ANAPL</name>
<accession>R0KR41</accession>
<keyword evidence="2" id="KW-1185">Reference proteome</keyword>
<reference evidence="2" key="1">
    <citation type="journal article" date="2013" name="Nat. Genet.">
        <title>The duck genome and transcriptome provide insight into an avian influenza virus reservoir species.</title>
        <authorList>
            <person name="Huang Y."/>
            <person name="Li Y."/>
            <person name="Burt D.W."/>
            <person name="Chen H."/>
            <person name="Zhang Y."/>
            <person name="Qian W."/>
            <person name="Kim H."/>
            <person name="Gan S."/>
            <person name="Zhao Y."/>
            <person name="Li J."/>
            <person name="Yi K."/>
            <person name="Feng H."/>
            <person name="Zhu P."/>
            <person name="Li B."/>
            <person name="Liu Q."/>
            <person name="Fairley S."/>
            <person name="Magor K.E."/>
            <person name="Du Z."/>
            <person name="Hu X."/>
            <person name="Goodman L."/>
            <person name="Tafer H."/>
            <person name="Vignal A."/>
            <person name="Lee T."/>
            <person name="Kim K.W."/>
            <person name="Sheng Z."/>
            <person name="An Y."/>
            <person name="Searle S."/>
            <person name="Herrero J."/>
            <person name="Groenen M.A."/>
            <person name="Crooijmans R.P."/>
            <person name="Faraut T."/>
            <person name="Cai Q."/>
            <person name="Webster R.G."/>
            <person name="Aldridge J.R."/>
            <person name="Warren W.C."/>
            <person name="Bartschat S."/>
            <person name="Kehr S."/>
            <person name="Marz M."/>
            <person name="Stadler P.F."/>
            <person name="Smith J."/>
            <person name="Kraus R.H."/>
            <person name="Zhao Y."/>
            <person name="Ren L."/>
            <person name="Fei J."/>
            <person name="Morisson M."/>
            <person name="Kaiser P."/>
            <person name="Griffin D.K."/>
            <person name="Rao M."/>
            <person name="Pitel F."/>
            <person name="Wang J."/>
            <person name="Li N."/>
        </authorList>
    </citation>
    <scope>NUCLEOTIDE SEQUENCE [LARGE SCALE GENOMIC DNA]</scope>
</reference>
<protein>
    <submittedName>
        <fullName evidence="1">MHC class II transactivator</fullName>
    </submittedName>
</protein>
<feature type="non-terminal residue" evidence="1">
    <location>
        <position position="67"/>
    </location>
</feature>
<proteinExistence type="predicted"/>
<dbReference type="EMBL" id="KB744198">
    <property type="protein sequence ID" value="EOA95723.1"/>
    <property type="molecule type" value="Genomic_DNA"/>
</dbReference>
<evidence type="ECO:0000313" key="2">
    <source>
        <dbReference type="Proteomes" id="UP000296049"/>
    </source>
</evidence>
<sequence length="67" mass="7901">MNLFKEILPRIRKILSGATASDDHALLNLMLKEHVISKEYHQALLHEKDREDLARKISLTFVEKWDM</sequence>
<gene>
    <name evidence="1" type="ORF">Anapl_11454</name>
</gene>
<organism evidence="1 2">
    <name type="scientific">Anas platyrhynchos</name>
    <name type="common">Mallard</name>
    <name type="synonym">Anas boschas</name>
    <dbReference type="NCBI Taxonomy" id="8839"/>
    <lineage>
        <taxon>Eukaryota</taxon>
        <taxon>Metazoa</taxon>
        <taxon>Chordata</taxon>
        <taxon>Craniata</taxon>
        <taxon>Vertebrata</taxon>
        <taxon>Euteleostomi</taxon>
        <taxon>Archelosauria</taxon>
        <taxon>Archosauria</taxon>
        <taxon>Dinosauria</taxon>
        <taxon>Saurischia</taxon>
        <taxon>Theropoda</taxon>
        <taxon>Coelurosauria</taxon>
        <taxon>Aves</taxon>
        <taxon>Neognathae</taxon>
        <taxon>Galloanserae</taxon>
        <taxon>Anseriformes</taxon>
        <taxon>Anatidae</taxon>
        <taxon>Anatinae</taxon>
        <taxon>Anas</taxon>
    </lineage>
</organism>
<dbReference type="Proteomes" id="UP000296049">
    <property type="component" value="Unassembled WGS sequence"/>
</dbReference>
<dbReference type="AlphaFoldDB" id="R0KR41"/>
<evidence type="ECO:0000313" key="1">
    <source>
        <dbReference type="EMBL" id="EOA95723.1"/>
    </source>
</evidence>